<accession>A0ABD2ADM8</accession>
<dbReference type="EMBL" id="JAUDFV010000152">
    <property type="protein sequence ID" value="KAL2718711.1"/>
    <property type="molecule type" value="Genomic_DNA"/>
</dbReference>
<keyword evidence="2" id="KW-1185">Reference proteome</keyword>
<evidence type="ECO:0000313" key="2">
    <source>
        <dbReference type="Proteomes" id="UP001607302"/>
    </source>
</evidence>
<sequence length="73" mass="8225">MASQRCCADRGFNFALLRVNRAVVGQSTKLYNSNATLAPFLSVCRLVFLSNNEVALVLFFSCCYRDTCVHQNR</sequence>
<dbReference type="Proteomes" id="UP001607302">
    <property type="component" value="Unassembled WGS sequence"/>
</dbReference>
<dbReference type="AlphaFoldDB" id="A0ABD2ADM8"/>
<organism evidence="1 2">
    <name type="scientific">Vespula squamosa</name>
    <name type="common">Southern yellow jacket</name>
    <name type="synonym">Wasp</name>
    <dbReference type="NCBI Taxonomy" id="30214"/>
    <lineage>
        <taxon>Eukaryota</taxon>
        <taxon>Metazoa</taxon>
        <taxon>Ecdysozoa</taxon>
        <taxon>Arthropoda</taxon>
        <taxon>Hexapoda</taxon>
        <taxon>Insecta</taxon>
        <taxon>Pterygota</taxon>
        <taxon>Neoptera</taxon>
        <taxon>Endopterygota</taxon>
        <taxon>Hymenoptera</taxon>
        <taxon>Apocrita</taxon>
        <taxon>Aculeata</taxon>
        <taxon>Vespoidea</taxon>
        <taxon>Vespidae</taxon>
        <taxon>Vespinae</taxon>
        <taxon>Vespula</taxon>
    </lineage>
</organism>
<reference evidence="1 2" key="1">
    <citation type="journal article" date="2024" name="Ann. Entomol. Soc. Am.">
        <title>Genomic analyses of the southern and eastern yellowjacket wasps (Hymenoptera: Vespidae) reveal evolutionary signatures of social life.</title>
        <authorList>
            <person name="Catto M.A."/>
            <person name="Caine P.B."/>
            <person name="Orr S.E."/>
            <person name="Hunt B.G."/>
            <person name="Goodisman M.A.D."/>
        </authorList>
    </citation>
    <scope>NUCLEOTIDE SEQUENCE [LARGE SCALE GENOMIC DNA]</scope>
    <source>
        <strain evidence="1">233</strain>
        <tissue evidence="1">Head and thorax</tissue>
    </source>
</reference>
<protein>
    <submittedName>
        <fullName evidence="1">Uncharacterized protein</fullName>
    </submittedName>
</protein>
<gene>
    <name evidence="1" type="ORF">V1478_012587</name>
</gene>
<comment type="caution">
    <text evidence="1">The sequence shown here is derived from an EMBL/GenBank/DDBJ whole genome shotgun (WGS) entry which is preliminary data.</text>
</comment>
<proteinExistence type="predicted"/>
<evidence type="ECO:0000313" key="1">
    <source>
        <dbReference type="EMBL" id="KAL2718711.1"/>
    </source>
</evidence>
<name>A0ABD2ADM8_VESSQ</name>